<dbReference type="GO" id="GO:0020037">
    <property type="term" value="F:heme binding"/>
    <property type="evidence" value="ECO:0007669"/>
    <property type="project" value="InterPro"/>
</dbReference>
<dbReference type="GO" id="GO:0004601">
    <property type="term" value="F:peroxidase activity"/>
    <property type="evidence" value="ECO:0007669"/>
    <property type="project" value="InterPro"/>
</dbReference>
<evidence type="ECO:0000313" key="3">
    <source>
        <dbReference type="Proteomes" id="UP000325577"/>
    </source>
</evidence>
<protein>
    <submittedName>
        <fullName evidence="2">Uncharacterized protein</fullName>
    </submittedName>
</protein>
<organism evidence="2 3">
    <name type="scientific">Nyssa sinensis</name>
    <dbReference type="NCBI Taxonomy" id="561372"/>
    <lineage>
        <taxon>Eukaryota</taxon>
        <taxon>Viridiplantae</taxon>
        <taxon>Streptophyta</taxon>
        <taxon>Embryophyta</taxon>
        <taxon>Tracheophyta</taxon>
        <taxon>Spermatophyta</taxon>
        <taxon>Magnoliopsida</taxon>
        <taxon>eudicotyledons</taxon>
        <taxon>Gunneridae</taxon>
        <taxon>Pentapetalae</taxon>
        <taxon>asterids</taxon>
        <taxon>Cornales</taxon>
        <taxon>Nyssaceae</taxon>
        <taxon>Nyssa</taxon>
    </lineage>
</organism>
<reference evidence="2 3" key="1">
    <citation type="submission" date="2019-09" db="EMBL/GenBank/DDBJ databases">
        <title>A chromosome-level genome assembly of the Chinese tupelo Nyssa sinensis.</title>
        <authorList>
            <person name="Yang X."/>
            <person name="Kang M."/>
            <person name="Yang Y."/>
            <person name="Xiong H."/>
            <person name="Wang M."/>
            <person name="Zhang Z."/>
            <person name="Wang Z."/>
            <person name="Wu H."/>
            <person name="Ma T."/>
            <person name="Liu J."/>
            <person name="Xi Z."/>
        </authorList>
    </citation>
    <scope>NUCLEOTIDE SEQUENCE [LARGE SCALE GENOMIC DNA]</scope>
    <source>
        <strain evidence="2">J267</strain>
        <tissue evidence="2">Leaf</tissue>
    </source>
</reference>
<gene>
    <name evidence="2" type="ORF">F0562_032379</name>
</gene>
<dbReference type="Proteomes" id="UP000325577">
    <property type="component" value="Linkage Group LG19"/>
</dbReference>
<feature type="signal peptide" evidence="1">
    <location>
        <begin position="1"/>
        <end position="27"/>
    </location>
</feature>
<proteinExistence type="predicted"/>
<name>A0A5J5ARC1_9ASTE</name>
<dbReference type="AlphaFoldDB" id="A0A5J5ARC1"/>
<evidence type="ECO:0000256" key="1">
    <source>
        <dbReference type="SAM" id="SignalP"/>
    </source>
</evidence>
<dbReference type="GO" id="GO:0006979">
    <property type="term" value="P:response to oxidative stress"/>
    <property type="evidence" value="ECO:0007669"/>
    <property type="project" value="InterPro"/>
</dbReference>
<keyword evidence="3" id="KW-1185">Reference proteome</keyword>
<dbReference type="EMBL" id="CM018042">
    <property type="protein sequence ID" value="KAA8532366.1"/>
    <property type="molecule type" value="Genomic_DNA"/>
</dbReference>
<evidence type="ECO:0000313" key="2">
    <source>
        <dbReference type="EMBL" id="KAA8532366.1"/>
    </source>
</evidence>
<accession>A0A5J5ARC1</accession>
<keyword evidence="1" id="KW-0732">Signal</keyword>
<dbReference type="Gene3D" id="1.10.520.10">
    <property type="match status" value="1"/>
</dbReference>
<sequence>MISRNSCAAIAAAILFLLLLSSNLCRAQLSSTCPKALGTIRTATRILLIRLHFNDCFVQGCDVSPARRMDYLIGVLEKICPGVRLL</sequence>
<dbReference type="InterPro" id="IPR010255">
    <property type="entry name" value="Haem_peroxidase_sf"/>
</dbReference>
<feature type="chain" id="PRO_5023920390" evidence="1">
    <location>
        <begin position="28"/>
        <end position="86"/>
    </location>
</feature>
<dbReference type="OrthoDB" id="2113341at2759"/>
<dbReference type="SUPFAM" id="SSF48113">
    <property type="entry name" value="Heme-dependent peroxidases"/>
    <property type="match status" value="1"/>
</dbReference>